<dbReference type="PANTHER" id="PTHR11267">
    <property type="entry name" value="T-BOX PROTEIN-RELATED"/>
    <property type="match status" value="1"/>
</dbReference>
<dbReference type="GO" id="GO:0000785">
    <property type="term" value="C:chromatin"/>
    <property type="evidence" value="ECO:0007669"/>
    <property type="project" value="TreeGrafter"/>
</dbReference>
<evidence type="ECO:0000256" key="6">
    <source>
        <dbReference type="ARBA" id="ARBA00023242"/>
    </source>
</evidence>
<sequence>MLCTLLNMDYSALYKNELCPNKCNVALKGAELWQRFHELETEMIITKTGRRMFPSLHIQITDLDPHAHYCIILEMTVVNRCRYKYSSSGGWAPAGMEEAQSPNRIYLHPDSPATGKYWMSQPISFGRLKLTNTLNAPHGQIVLTSMHKYQPKIIIAKTAEPRAIAWAPTFSITFKETQFIAVTAYQNDRITKLKIDNNPFAKGFRENGQSKCKRKNLEAEKQDEEEDKASKRTKLDSPSPLIIDEDRLSCSSSSSAEASTNVSVDLSSPMKSQSFPLPRNQQSNYYQSFMYPFYPSYGYYSTPMWGTSFPFYYHSSYPSHNAIWSPIQQNEENMEKERPRKLTDFSIRAITGCL</sequence>
<dbReference type="GO" id="GO:0001708">
    <property type="term" value="P:cell fate specification"/>
    <property type="evidence" value="ECO:0007669"/>
    <property type="project" value="TreeGrafter"/>
</dbReference>
<dbReference type="PROSITE" id="PS01264">
    <property type="entry name" value="TBOX_2"/>
    <property type="match status" value="1"/>
</dbReference>
<keyword evidence="5" id="KW-0804">Transcription</keyword>
<dbReference type="EMBL" id="CAKOFQ010006763">
    <property type="protein sequence ID" value="CAH1969282.1"/>
    <property type="molecule type" value="Genomic_DNA"/>
</dbReference>
<dbReference type="GO" id="GO:0005634">
    <property type="term" value="C:nucleus"/>
    <property type="evidence" value="ECO:0007669"/>
    <property type="project" value="UniProtKB-SubCell"/>
</dbReference>
<protein>
    <recommendedName>
        <fullName evidence="9">T-box domain-containing protein</fullName>
    </recommendedName>
</protein>
<dbReference type="PROSITE" id="PS01283">
    <property type="entry name" value="TBOX_1"/>
    <property type="match status" value="1"/>
</dbReference>
<dbReference type="FunFam" id="2.60.40.820:FF:000010">
    <property type="entry name" value="T-box transcription factor TBX6"/>
    <property type="match status" value="1"/>
</dbReference>
<proteinExistence type="predicted"/>
<dbReference type="Gene3D" id="2.60.40.820">
    <property type="entry name" value="Transcription factor, T-box"/>
    <property type="match status" value="1"/>
</dbReference>
<dbReference type="InterPro" id="IPR036960">
    <property type="entry name" value="T-box_sf"/>
</dbReference>
<evidence type="ECO:0000256" key="5">
    <source>
        <dbReference type="ARBA" id="ARBA00023163"/>
    </source>
</evidence>
<dbReference type="GO" id="GO:0000978">
    <property type="term" value="F:RNA polymerase II cis-regulatory region sequence-specific DNA binding"/>
    <property type="evidence" value="ECO:0007669"/>
    <property type="project" value="InterPro"/>
</dbReference>
<comment type="subcellular location">
    <subcellularLocation>
        <location evidence="1 7">Nucleus</location>
    </subcellularLocation>
</comment>
<dbReference type="Proteomes" id="UP001152888">
    <property type="component" value="Unassembled WGS sequence"/>
</dbReference>
<name>A0A9P0P424_ACAOB</name>
<reference evidence="10" key="1">
    <citation type="submission" date="2022-03" db="EMBL/GenBank/DDBJ databases">
        <authorList>
            <person name="Sayadi A."/>
        </authorList>
    </citation>
    <scope>NUCLEOTIDE SEQUENCE</scope>
</reference>
<dbReference type="CDD" id="cd20681">
    <property type="entry name" value="T-box_Drosocross-like"/>
    <property type="match status" value="1"/>
</dbReference>
<keyword evidence="2" id="KW-0217">Developmental protein</keyword>
<evidence type="ECO:0000256" key="7">
    <source>
        <dbReference type="PROSITE-ProRule" id="PRU00201"/>
    </source>
</evidence>
<feature type="domain" description="T-box" evidence="9">
    <location>
        <begin position="27"/>
        <end position="206"/>
    </location>
</feature>
<evidence type="ECO:0000256" key="4">
    <source>
        <dbReference type="ARBA" id="ARBA00023125"/>
    </source>
</evidence>
<evidence type="ECO:0000313" key="11">
    <source>
        <dbReference type="Proteomes" id="UP001152888"/>
    </source>
</evidence>
<dbReference type="PRINTS" id="PR00937">
    <property type="entry name" value="TBOX"/>
</dbReference>
<dbReference type="InterPro" id="IPR008967">
    <property type="entry name" value="p53-like_TF_DNA-bd_sf"/>
</dbReference>
<comment type="caution">
    <text evidence="10">The sequence shown here is derived from an EMBL/GenBank/DDBJ whole genome shotgun (WGS) entry which is preliminary data.</text>
</comment>
<organism evidence="10 11">
    <name type="scientific">Acanthoscelides obtectus</name>
    <name type="common">Bean weevil</name>
    <name type="synonym">Bruchus obtectus</name>
    <dbReference type="NCBI Taxonomy" id="200917"/>
    <lineage>
        <taxon>Eukaryota</taxon>
        <taxon>Metazoa</taxon>
        <taxon>Ecdysozoa</taxon>
        <taxon>Arthropoda</taxon>
        <taxon>Hexapoda</taxon>
        <taxon>Insecta</taxon>
        <taxon>Pterygota</taxon>
        <taxon>Neoptera</taxon>
        <taxon>Endopterygota</taxon>
        <taxon>Coleoptera</taxon>
        <taxon>Polyphaga</taxon>
        <taxon>Cucujiformia</taxon>
        <taxon>Chrysomeloidea</taxon>
        <taxon>Chrysomelidae</taxon>
        <taxon>Bruchinae</taxon>
        <taxon>Bruchini</taxon>
        <taxon>Acanthoscelides</taxon>
    </lineage>
</organism>
<dbReference type="SMART" id="SM00425">
    <property type="entry name" value="TBOX"/>
    <property type="match status" value="1"/>
</dbReference>
<dbReference type="AlphaFoldDB" id="A0A9P0P424"/>
<keyword evidence="6 7" id="KW-0539">Nucleus</keyword>
<evidence type="ECO:0000256" key="8">
    <source>
        <dbReference type="SAM" id="MobiDB-lite"/>
    </source>
</evidence>
<dbReference type="OrthoDB" id="7442607at2759"/>
<feature type="DNA-binding region" description="T-box" evidence="7">
    <location>
        <begin position="32"/>
        <end position="206"/>
    </location>
</feature>
<evidence type="ECO:0000256" key="3">
    <source>
        <dbReference type="ARBA" id="ARBA00023015"/>
    </source>
</evidence>
<dbReference type="Pfam" id="PF00907">
    <property type="entry name" value="T-box"/>
    <property type="match status" value="1"/>
</dbReference>
<accession>A0A9P0P424</accession>
<dbReference type="InterPro" id="IPR046360">
    <property type="entry name" value="T-box_DNA-bd"/>
</dbReference>
<keyword evidence="3" id="KW-0805">Transcription regulation</keyword>
<dbReference type="InterPro" id="IPR018186">
    <property type="entry name" value="TF_T-box_CS"/>
</dbReference>
<keyword evidence="4 7" id="KW-0238">DNA-binding</keyword>
<evidence type="ECO:0000256" key="1">
    <source>
        <dbReference type="ARBA" id="ARBA00004123"/>
    </source>
</evidence>
<keyword evidence="11" id="KW-1185">Reference proteome</keyword>
<dbReference type="GO" id="GO:0045893">
    <property type="term" value="P:positive regulation of DNA-templated transcription"/>
    <property type="evidence" value="ECO:0007669"/>
    <property type="project" value="InterPro"/>
</dbReference>
<dbReference type="InterPro" id="IPR001699">
    <property type="entry name" value="TF_T-box"/>
</dbReference>
<evidence type="ECO:0000313" key="10">
    <source>
        <dbReference type="EMBL" id="CAH1969282.1"/>
    </source>
</evidence>
<dbReference type="SUPFAM" id="SSF49417">
    <property type="entry name" value="p53-like transcription factors"/>
    <property type="match status" value="1"/>
</dbReference>
<feature type="region of interest" description="Disordered" evidence="8">
    <location>
        <begin position="204"/>
        <end position="239"/>
    </location>
</feature>
<gene>
    <name evidence="10" type="ORF">ACAOBT_LOCUS8336</name>
</gene>
<evidence type="ECO:0000259" key="9">
    <source>
        <dbReference type="PROSITE" id="PS50252"/>
    </source>
</evidence>
<dbReference type="GO" id="GO:0000981">
    <property type="term" value="F:DNA-binding transcription factor activity, RNA polymerase II-specific"/>
    <property type="evidence" value="ECO:0007669"/>
    <property type="project" value="TreeGrafter"/>
</dbReference>
<dbReference type="PROSITE" id="PS50252">
    <property type="entry name" value="TBOX_3"/>
    <property type="match status" value="1"/>
</dbReference>
<dbReference type="PANTHER" id="PTHR11267:SF204">
    <property type="entry name" value="SPADETAIL"/>
    <property type="match status" value="1"/>
</dbReference>
<evidence type="ECO:0000256" key="2">
    <source>
        <dbReference type="ARBA" id="ARBA00022473"/>
    </source>
</evidence>